<reference evidence="2 3" key="1">
    <citation type="submission" date="2018-11" db="EMBL/GenBank/DDBJ databases">
        <title>Genomes From Bacteria Associated with the Canine Oral Cavity: a Test Case for Automated Genome-Based Taxonomic Assignment.</title>
        <authorList>
            <person name="Coil D.A."/>
            <person name="Jospin G."/>
            <person name="Darling A.E."/>
            <person name="Wallis C."/>
            <person name="Davis I.J."/>
            <person name="Harris S."/>
            <person name="Eisen J.A."/>
            <person name="Holcombe L.J."/>
            <person name="O'Flynn C."/>
        </authorList>
    </citation>
    <scope>NUCLEOTIDE SEQUENCE [LARGE SCALE GENOMIC DNA]</scope>
    <source>
        <strain evidence="2 3">COT-280</strain>
    </source>
</reference>
<protein>
    <recommendedName>
        <fullName evidence="1">TOTE conflict systems S1/CSD-like domain-containing protein</fullName>
    </recommendedName>
</protein>
<name>A0A3P2ABV6_9NEIS</name>
<accession>A0A3P2ABV6</accession>
<dbReference type="InterPro" id="IPR054427">
    <property type="entry name" value="S1CSD-TOTE-2"/>
</dbReference>
<dbReference type="Pfam" id="PF22860">
    <property type="entry name" value="DUF7017"/>
    <property type="match status" value="1"/>
</dbReference>
<dbReference type="InterPro" id="IPR054283">
    <property type="entry name" value="DUF7017"/>
</dbReference>
<proteinExistence type="predicted"/>
<comment type="caution">
    <text evidence="2">The sequence shown here is derived from an EMBL/GenBank/DDBJ whole genome shotgun (WGS) entry which is preliminary data.</text>
</comment>
<evidence type="ECO:0000259" key="1">
    <source>
        <dbReference type="Pfam" id="PF22707"/>
    </source>
</evidence>
<dbReference type="AlphaFoldDB" id="A0A3P2ABV6"/>
<sequence length="554" mass="63254">MNPSEHIKSLRQAGNFQAAIEYGKDYVNDFYALIQINWAYYGLIKGQVSEVLTLLERHPPHYGKIKQIYDTAREYAKLPNRRADSSLSNILRELTKLAAYSPDYLRFIHWVVKIDGIQNESWQASEYQGKQYSPLVCSIARGLAKWANHFSQQTTPADLEYIIGWLKNTRDVAVGDDALWLDWDSVKLLKQLNKHQEAAQILGYLLKTKNKEFWLWQQAGQLYASEQPDLAKACFCQALQCSRKPEFSVNVHLDLAQLLVEQDEIAWANGEVLQAKNIREQHGWKTGDALQKLLDAGWFNPENALSDSELNQQYQQYAPDALVLCFDKVQEYEANFATVFSVSLPADSPKKKKTKQLAKFIFRPNKNGQAVSVVSTETKTTTQFQAGMPVTLLIGKSVKEQQTILHIRPRETGQLWDCADKQHGVVENIKNHKIGVFLNRNNYVFAPIDLWQGDLPKIGDGVLAYTAYHQKKDRQEILLAQANELVKNQDVKIFSGSLKRHEKGFAFVDDVFIAPHFLKDMDDMSKISVTVVAIYSKNPKKAEFGWRAIQLQVE</sequence>
<dbReference type="OrthoDB" id="6196244at2"/>
<evidence type="ECO:0000313" key="3">
    <source>
        <dbReference type="Proteomes" id="UP000269923"/>
    </source>
</evidence>
<organism evidence="2 3">
    <name type="scientific">Conchiformibius steedae</name>
    <dbReference type="NCBI Taxonomy" id="153493"/>
    <lineage>
        <taxon>Bacteria</taxon>
        <taxon>Pseudomonadati</taxon>
        <taxon>Pseudomonadota</taxon>
        <taxon>Betaproteobacteria</taxon>
        <taxon>Neisseriales</taxon>
        <taxon>Neisseriaceae</taxon>
        <taxon>Conchiformibius</taxon>
    </lineage>
</organism>
<keyword evidence="3" id="KW-1185">Reference proteome</keyword>
<dbReference type="Proteomes" id="UP000269923">
    <property type="component" value="Unassembled WGS sequence"/>
</dbReference>
<dbReference type="EMBL" id="RQYC01000002">
    <property type="protein sequence ID" value="RRD91123.1"/>
    <property type="molecule type" value="Genomic_DNA"/>
</dbReference>
<feature type="domain" description="TOTE conflict systems S1/CSD-like" evidence="1">
    <location>
        <begin position="492"/>
        <end position="551"/>
    </location>
</feature>
<evidence type="ECO:0000313" key="2">
    <source>
        <dbReference type="EMBL" id="RRD91123.1"/>
    </source>
</evidence>
<gene>
    <name evidence="2" type="ORF">EII21_01635</name>
</gene>
<dbReference type="RefSeq" id="WP_124793940.1">
    <property type="nucleotide sequence ID" value="NZ_RQYC01000002.1"/>
</dbReference>
<dbReference type="Pfam" id="PF22707">
    <property type="entry name" value="S1CSD-TOTE-2"/>
    <property type="match status" value="1"/>
</dbReference>